<dbReference type="InterPro" id="IPR035927">
    <property type="entry name" value="DUSP-like_sf"/>
</dbReference>
<dbReference type="Gene3D" id="3.30.2230.10">
    <property type="entry name" value="DUSP-like"/>
    <property type="match status" value="1"/>
</dbReference>
<evidence type="ECO:0000313" key="3">
    <source>
        <dbReference type="EMBL" id="ETW07757.1"/>
    </source>
</evidence>
<feature type="compositionally biased region" description="Basic residues" evidence="1">
    <location>
        <begin position="228"/>
        <end position="243"/>
    </location>
</feature>
<feature type="compositionally biased region" description="Acidic residues" evidence="1">
    <location>
        <begin position="247"/>
        <end position="259"/>
    </location>
</feature>
<feature type="domain" description="DUSP" evidence="2">
    <location>
        <begin position="44"/>
        <end position="146"/>
    </location>
</feature>
<evidence type="ECO:0000256" key="1">
    <source>
        <dbReference type="SAM" id="MobiDB-lite"/>
    </source>
</evidence>
<dbReference type="Pfam" id="PF06337">
    <property type="entry name" value="DUSP"/>
    <property type="match status" value="1"/>
</dbReference>
<sequence>MMQASVASHRMEIDDVQDREDMEIEMAELGLSGSPNLHSSGAKVDVELRRKLERETIMKHDSTQLKFKEAWFFIETSWMDMWMNFVLHDGPLPGPLSNQSFYTRDNTLRKDLQVTKHYRCVNPRVYAIYAEIYGTGGAFPIARYTLDIYATPILRDDVLEILKLPELSACVAVTEMREQYEEWPEDPEPVMGWCSWMYQCCCLCDRLPTVLGRIFGGPTYAAVATDKTKRRKSKSSKKKKRRHHDEESDESDSDADTEETSSLLSDDRD</sequence>
<dbReference type="GO" id="GO:0004843">
    <property type="term" value="F:cysteine-type deubiquitinase activity"/>
    <property type="evidence" value="ECO:0007669"/>
    <property type="project" value="InterPro"/>
</dbReference>
<dbReference type="eggNOG" id="ENOG502S2F5">
    <property type="taxonomic scope" value="Eukaryota"/>
</dbReference>
<dbReference type="Proteomes" id="UP000285060">
    <property type="component" value="Unassembled WGS sequence"/>
</dbReference>
<dbReference type="InterPro" id="IPR006615">
    <property type="entry name" value="Pept_C19_DUSP"/>
</dbReference>
<evidence type="ECO:0000313" key="5">
    <source>
        <dbReference type="Proteomes" id="UP000285060"/>
    </source>
</evidence>
<gene>
    <name evidence="4" type="ORF">DYB32_010259</name>
    <name evidence="3" type="ORF">H310_02198</name>
</gene>
<reference evidence="4 5" key="2">
    <citation type="submission" date="2018-08" db="EMBL/GenBank/DDBJ databases">
        <title>Aphanomyces genome sequencing and annotation.</title>
        <authorList>
            <person name="Minardi D."/>
            <person name="Oidtmann B."/>
            <person name="Van Der Giezen M."/>
            <person name="Studholme D.J."/>
        </authorList>
    </citation>
    <scope>NUCLEOTIDE SEQUENCE [LARGE SCALE GENOMIC DNA]</scope>
    <source>
        <strain evidence="4 5">NJM0002</strain>
    </source>
</reference>
<dbReference type="SUPFAM" id="SSF143791">
    <property type="entry name" value="DUSP-like"/>
    <property type="match status" value="1"/>
</dbReference>
<evidence type="ECO:0000259" key="2">
    <source>
        <dbReference type="PROSITE" id="PS51283"/>
    </source>
</evidence>
<keyword evidence="5" id="KW-1185">Reference proteome</keyword>
<dbReference type="RefSeq" id="XP_008863850.1">
    <property type="nucleotide sequence ID" value="XM_008865628.1"/>
</dbReference>
<evidence type="ECO:0000313" key="4">
    <source>
        <dbReference type="EMBL" id="RHY19254.1"/>
    </source>
</evidence>
<organism evidence="3">
    <name type="scientific">Aphanomyces invadans</name>
    <dbReference type="NCBI Taxonomy" id="157072"/>
    <lineage>
        <taxon>Eukaryota</taxon>
        <taxon>Sar</taxon>
        <taxon>Stramenopiles</taxon>
        <taxon>Oomycota</taxon>
        <taxon>Saprolegniomycetes</taxon>
        <taxon>Saprolegniales</taxon>
        <taxon>Verrucalvaceae</taxon>
        <taxon>Aphanomyces</taxon>
    </lineage>
</organism>
<dbReference type="PROSITE" id="PS51283">
    <property type="entry name" value="DUSP"/>
    <property type="match status" value="1"/>
</dbReference>
<dbReference type="GeneID" id="20079248"/>
<dbReference type="OrthoDB" id="74783at2759"/>
<feature type="region of interest" description="Disordered" evidence="1">
    <location>
        <begin position="224"/>
        <end position="269"/>
    </location>
</feature>
<dbReference type="EMBL" id="QUSY01002969">
    <property type="protein sequence ID" value="RHY19254.1"/>
    <property type="molecule type" value="Genomic_DNA"/>
</dbReference>
<accession>A0A024UPI4</accession>
<protein>
    <recommendedName>
        <fullName evidence="2">DUSP domain-containing protein</fullName>
    </recommendedName>
</protein>
<reference evidence="3" key="1">
    <citation type="submission" date="2013-12" db="EMBL/GenBank/DDBJ databases">
        <title>The Genome Sequence of Aphanomyces invadans NJM9701.</title>
        <authorList>
            <consortium name="The Broad Institute Genomics Platform"/>
            <person name="Russ C."/>
            <person name="Tyler B."/>
            <person name="van West P."/>
            <person name="Dieguez-Uribeondo J."/>
            <person name="Young S.K."/>
            <person name="Zeng Q."/>
            <person name="Gargeya S."/>
            <person name="Fitzgerald M."/>
            <person name="Abouelleil A."/>
            <person name="Alvarado L."/>
            <person name="Chapman S.B."/>
            <person name="Gainer-Dewar J."/>
            <person name="Goldberg J."/>
            <person name="Griggs A."/>
            <person name="Gujja S."/>
            <person name="Hansen M."/>
            <person name="Howarth C."/>
            <person name="Imamovic A."/>
            <person name="Ireland A."/>
            <person name="Larimer J."/>
            <person name="McCowan C."/>
            <person name="Murphy C."/>
            <person name="Pearson M."/>
            <person name="Poon T.W."/>
            <person name="Priest M."/>
            <person name="Roberts A."/>
            <person name="Saif S."/>
            <person name="Shea T."/>
            <person name="Sykes S."/>
            <person name="Wortman J."/>
            <person name="Nusbaum C."/>
            <person name="Birren B."/>
        </authorList>
    </citation>
    <scope>NUCLEOTIDE SEQUENCE [LARGE SCALE GENOMIC DNA]</scope>
    <source>
        <strain evidence="3">NJM9701</strain>
    </source>
</reference>
<dbReference type="AlphaFoldDB" id="A0A024UPI4"/>
<dbReference type="EMBL" id="KI913954">
    <property type="protein sequence ID" value="ETW07757.1"/>
    <property type="molecule type" value="Genomic_DNA"/>
</dbReference>
<dbReference type="VEuPathDB" id="FungiDB:H310_02198"/>
<name>A0A024UPI4_9STRA</name>
<proteinExistence type="predicted"/>